<name>E2A250_CAMFO</name>
<feature type="compositionally biased region" description="Pro residues" evidence="1">
    <location>
        <begin position="20"/>
        <end position="31"/>
    </location>
</feature>
<sequence length="148" mass="16042">MVHRAKAKPAKSTQAFLLSPQPPSFDTPPPSPFFGLLASPLPRPKIARSADVIDLSSSSPRTKLSPEPAGVDERPAASPTGQVLTATADETVTVTFNIVTRGTQFPRSPSILTRRIKIDENRDPARIVLVRRALQASSQNLLNIPEER</sequence>
<evidence type="ECO:0000256" key="1">
    <source>
        <dbReference type="SAM" id="MobiDB-lite"/>
    </source>
</evidence>
<dbReference type="EMBL" id="GL435917">
    <property type="protein sequence ID" value="EFN72498.1"/>
    <property type="molecule type" value="Genomic_DNA"/>
</dbReference>
<feature type="region of interest" description="Disordered" evidence="1">
    <location>
        <begin position="49"/>
        <end position="82"/>
    </location>
</feature>
<organism evidence="3">
    <name type="scientific">Camponotus floridanus</name>
    <name type="common">Florida carpenter ant</name>
    <dbReference type="NCBI Taxonomy" id="104421"/>
    <lineage>
        <taxon>Eukaryota</taxon>
        <taxon>Metazoa</taxon>
        <taxon>Ecdysozoa</taxon>
        <taxon>Arthropoda</taxon>
        <taxon>Hexapoda</taxon>
        <taxon>Insecta</taxon>
        <taxon>Pterygota</taxon>
        <taxon>Neoptera</taxon>
        <taxon>Endopterygota</taxon>
        <taxon>Hymenoptera</taxon>
        <taxon>Apocrita</taxon>
        <taxon>Aculeata</taxon>
        <taxon>Formicoidea</taxon>
        <taxon>Formicidae</taxon>
        <taxon>Formicinae</taxon>
        <taxon>Camponotus</taxon>
    </lineage>
</organism>
<dbReference type="AlphaFoldDB" id="E2A250"/>
<feature type="region of interest" description="Disordered" evidence="1">
    <location>
        <begin position="1"/>
        <end position="31"/>
    </location>
</feature>
<evidence type="ECO:0000313" key="2">
    <source>
        <dbReference type="EMBL" id="EFN72498.1"/>
    </source>
</evidence>
<keyword evidence="3" id="KW-1185">Reference proteome</keyword>
<dbReference type="Proteomes" id="UP000000311">
    <property type="component" value="Unassembled WGS sequence"/>
</dbReference>
<gene>
    <name evidence="2" type="ORF">EAG_13421</name>
</gene>
<protein>
    <submittedName>
        <fullName evidence="2">Uncharacterized protein</fullName>
    </submittedName>
</protein>
<evidence type="ECO:0000313" key="3">
    <source>
        <dbReference type="Proteomes" id="UP000000311"/>
    </source>
</evidence>
<proteinExistence type="predicted"/>
<reference evidence="2 3" key="1">
    <citation type="journal article" date="2010" name="Science">
        <title>Genomic comparison of the ants Camponotus floridanus and Harpegnathos saltator.</title>
        <authorList>
            <person name="Bonasio R."/>
            <person name="Zhang G."/>
            <person name="Ye C."/>
            <person name="Mutti N.S."/>
            <person name="Fang X."/>
            <person name="Qin N."/>
            <person name="Donahue G."/>
            <person name="Yang P."/>
            <person name="Li Q."/>
            <person name="Li C."/>
            <person name="Zhang P."/>
            <person name="Huang Z."/>
            <person name="Berger S.L."/>
            <person name="Reinberg D."/>
            <person name="Wang J."/>
            <person name="Liebig J."/>
        </authorList>
    </citation>
    <scope>NUCLEOTIDE SEQUENCE [LARGE SCALE GENOMIC DNA]</scope>
    <source>
        <strain evidence="3">C129</strain>
    </source>
</reference>
<accession>E2A250</accession>
<dbReference type="InParanoid" id="E2A250"/>